<dbReference type="EMBL" id="JBBPBN010000006">
    <property type="protein sequence ID" value="KAK9035094.1"/>
    <property type="molecule type" value="Genomic_DNA"/>
</dbReference>
<evidence type="ECO:0000256" key="3">
    <source>
        <dbReference type="ARBA" id="ARBA00022833"/>
    </source>
</evidence>
<dbReference type="Pfam" id="PF02892">
    <property type="entry name" value="zf-BED"/>
    <property type="match status" value="1"/>
</dbReference>
<keyword evidence="2 6" id="KW-0863">Zinc-finger</keyword>
<dbReference type="SUPFAM" id="SSF53098">
    <property type="entry name" value="Ribonuclease H-like"/>
    <property type="match status" value="1"/>
</dbReference>
<keyword evidence="3" id="KW-0862">Zinc</keyword>
<feature type="region of interest" description="Disordered" evidence="7">
    <location>
        <begin position="1"/>
        <end position="28"/>
    </location>
</feature>
<organism evidence="9 10">
    <name type="scientific">Hibiscus sabdariffa</name>
    <name type="common">roselle</name>
    <dbReference type="NCBI Taxonomy" id="183260"/>
    <lineage>
        <taxon>Eukaryota</taxon>
        <taxon>Viridiplantae</taxon>
        <taxon>Streptophyta</taxon>
        <taxon>Embryophyta</taxon>
        <taxon>Tracheophyta</taxon>
        <taxon>Spermatophyta</taxon>
        <taxon>Magnoliopsida</taxon>
        <taxon>eudicotyledons</taxon>
        <taxon>Gunneridae</taxon>
        <taxon>Pentapetalae</taxon>
        <taxon>rosids</taxon>
        <taxon>malvids</taxon>
        <taxon>Malvales</taxon>
        <taxon>Malvaceae</taxon>
        <taxon>Malvoideae</taxon>
        <taxon>Hibiscus</taxon>
    </lineage>
</organism>
<dbReference type="SUPFAM" id="SSF57667">
    <property type="entry name" value="beta-beta-alpha zinc fingers"/>
    <property type="match status" value="1"/>
</dbReference>
<dbReference type="InterPro" id="IPR036236">
    <property type="entry name" value="Znf_C2H2_sf"/>
</dbReference>
<sequence length="316" mass="36545">MEENSYELDYAGHRGDPPPTEIAHQQDKGVANDQLSEVVRPSISKRRATIATSSEFGRRTSPVWEHYQFIKLNDGIFAQCKYCKTKNYKADSYVGTSNPKRHTEKCQAYRDFLAANFNSSTESSFDQKRYCELFAEAILCHGYSLRLVEHDKLRSLHQYLNPNVKNISRYTITKHCMLKHEQHKKLLLQSLYSVSSRICFTCDGWSACTSRSYFALTAHYVDNNWKLQSKILNFRRFPPPHDGESIYKFVKKMLCEWGLEKKAFTITLDNAYANDKMVKRLKDDLHAISPLPCNDGTLLIVCFVGQLRLRLLSICL</sequence>
<proteinExistence type="predicted"/>
<feature type="domain" description="BED-type" evidence="8">
    <location>
        <begin position="58"/>
        <end position="116"/>
    </location>
</feature>
<dbReference type="PROSITE" id="PS50808">
    <property type="entry name" value="ZF_BED"/>
    <property type="match status" value="1"/>
</dbReference>
<evidence type="ECO:0000256" key="5">
    <source>
        <dbReference type="ARBA" id="ARBA00023163"/>
    </source>
</evidence>
<dbReference type="InterPro" id="IPR012337">
    <property type="entry name" value="RNaseH-like_sf"/>
</dbReference>
<evidence type="ECO:0000313" key="10">
    <source>
        <dbReference type="Proteomes" id="UP001396334"/>
    </source>
</evidence>
<evidence type="ECO:0000259" key="8">
    <source>
        <dbReference type="PROSITE" id="PS50808"/>
    </source>
</evidence>
<keyword evidence="10" id="KW-1185">Reference proteome</keyword>
<protein>
    <recommendedName>
        <fullName evidence="8">BED-type domain-containing protein</fullName>
    </recommendedName>
</protein>
<evidence type="ECO:0000256" key="4">
    <source>
        <dbReference type="ARBA" id="ARBA00023015"/>
    </source>
</evidence>
<dbReference type="SMART" id="SM00614">
    <property type="entry name" value="ZnF_BED"/>
    <property type="match status" value="1"/>
</dbReference>
<dbReference type="Proteomes" id="UP001396334">
    <property type="component" value="Unassembled WGS sequence"/>
</dbReference>
<evidence type="ECO:0000313" key="9">
    <source>
        <dbReference type="EMBL" id="KAK9035094.1"/>
    </source>
</evidence>
<dbReference type="InterPro" id="IPR052035">
    <property type="entry name" value="ZnF_BED_domain_contain"/>
</dbReference>
<evidence type="ECO:0000256" key="6">
    <source>
        <dbReference type="PROSITE-ProRule" id="PRU00027"/>
    </source>
</evidence>
<dbReference type="PANTHER" id="PTHR46481">
    <property type="entry name" value="ZINC FINGER BED DOMAIN-CONTAINING PROTEIN 4"/>
    <property type="match status" value="1"/>
</dbReference>
<accession>A0ABR2TD07</accession>
<evidence type="ECO:0000256" key="7">
    <source>
        <dbReference type="SAM" id="MobiDB-lite"/>
    </source>
</evidence>
<dbReference type="InterPro" id="IPR003656">
    <property type="entry name" value="Znf_BED"/>
</dbReference>
<keyword evidence="4" id="KW-0805">Transcription regulation</keyword>
<reference evidence="9 10" key="1">
    <citation type="journal article" date="2024" name="G3 (Bethesda)">
        <title>Genome assembly of Hibiscus sabdariffa L. provides insights into metabolisms of medicinal natural products.</title>
        <authorList>
            <person name="Kim T."/>
        </authorList>
    </citation>
    <scope>NUCLEOTIDE SEQUENCE [LARGE SCALE GENOMIC DNA]</scope>
    <source>
        <strain evidence="9">TK-2024</strain>
        <tissue evidence="9">Old leaves</tissue>
    </source>
</reference>
<comment type="caution">
    <text evidence="9">The sequence shown here is derived from an EMBL/GenBank/DDBJ whole genome shotgun (WGS) entry which is preliminary data.</text>
</comment>
<evidence type="ECO:0000256" key="1">
    <source>
        <dbReference type="ARBA" id="ARBA00022723"/>
    </source>
</evidence>
<gene>
    <name evidence="9" type="ORF">V6N11_077145</name>
</gene>
<dbReference type="PANTHER" id="PTHR46481:SF6">
    <property type="entry name" value="ZINC FINGER BED DOMAIN-CONTAINING PROTEIN RICESLEEPER 2-LIKE"/>
    <property type="match status" value="1"/>
</dbReference>
<name>A0ABR2TD07_9ROSI</name>
<evidence type="ECO:0000256" key="2">
    <source>
        <dbReference type="ARBA" id="ARBA00022771"/>
    </source>
</evidence>
<keyword evidence="5" id="KW-0804">Transcription</keyword>
<keyword evidence="1" id="KW-0479">Metal-binding</keyword>